<accession>A0ABS5RIT0</accession>
<comment type="caution">
    <text evidence="4">The sequence shown here is derived from an EMBL/GenBank/DDBJ whole genome shotgun (WGS) entry which is preliminary data.</text>
</comment>
<dbReference type="InterPro" id="IPR022171">
    <property type="entry name" value="PPE_C"/>
</dbReference>
<dbReference type="Proteomes" id="UP001519535">
    <property type="component" value="Unassembled WGS sequence"/>
</dbReference>
<dbReference type="PANTHER" id="PTHR46766:SF1">
    <property type="entry name" value="GLUTAMINE-RICH PROTEIN 2"/>
    <property type="match status" value="1"/>
</dbReference>
<reference evidence="4 5" key="1">
    <citation type="submission" date="2021-05" db="EMBL/GenBank/DDBJ databases">
        <title>Mycobacterium acidophilum sp. nov., an extremely acid-tolerant member of the genus Mycobacterium.</title>
        <authorList>
            <person name="Xia J."/>
        </authorList>
    </citation>
    <scope>NUCLEOTIDE SEQUENCE [LARGE SCALE GENOMIC DNA]</scope>
    <source>
        <strain evidence="4 5">M1</strain>
    </source>
</reference>
<feature type="domain" description="PPE" evidence="2">
    <location>
        <begin position="2"/>
        <end position="165"/>
    </location>
</feature>
<evidence type="ECO:0000256" key="1">
    <source>
        <dbReference type="ARBA" id="ARBA00010652"/>
    </source>
</evidence>
<evidence type="ECO:0000259" key="3">
    <source>
        <dbReference type="Pfam" id="PF12484"/>
    </source>
</evidence>
<dbReference type="SUPFAM" id="SSF140459">
    <property type="entry name" value="PE/PPE dimer-like"/>
    <property type="match status" value="1"/>
</dbReference>
<dbReference type="Pfam" id="PF12484">
    <property type="entry name" value="PPE-SVP"/>
    <property type="match status" value="1"/>
</dbReference>
<gene>
    <name evidence="4" type="ORF">KIH27_11415</name>
</gene>
<evidence type="ECO:0000313" key="5">
    <source>
        <dbReference type="Proteomes" id="UP001519535"/>
    </source>
</evidence>
<comment type="similarity">
    <text evidence="1">Belongs to the mycobacterial PPE family.</text>
</comment>
<dbReference type="PANTHER" id="PTHR46766">
    <property type="entry name" value="GLUTAMINE-RICH PROTEIN 2"/>
    <property type="match status" value="1"/>
</dbReference>
<protein>
    <submittedName>
        <fullName evidence="4">PPE family protein</fullName>
    </submittedName>
</protein>
<keyword evidence="5" id="KW-1185">Reference proteome</keyword>
<dbReference type="Gene3D" id="1.20.1260.20">
    <property type="entry name" value="PPE superfamily"/>
    <property type="match status" value="1"/>
</dbReference>
<feature type="domain" description="PPE family C-terminal" evidence="3">
    <location>
        <begin position="262"/>
        <end position="342"/>
    </location>
</feature>
<evidence type="ECO:0000313" key="4">
    <source>
        <dbReference type="EMBL" id="MBS9534195.1"/>
    </source>
</evidence>
<sequence length="347" mass="34945">MDFGTLSPEINSTRMYSGPGSGPLLAAASAWRKLSEEVNSLASAYLSVVARLTTDGWRGPSSTMMAQAAMPYVTWLHSTAAQAEQSAIQAQAAASAYQTAHTTIVPPAMITANRIHWLMLVTTNFFGQNSPAIAAAEAQYDAMWAQDTAVMNGYAAASAAASALTPFTTPPATTNPVGAAAAQSAAPLASFTAVDVFNDTVSSLSGAASVSSSSFGGASIGTTNHAIAVNAERDEHQGVGPFLGLGTTPVARPALERPPAVALIGRATIAGSLSVPQAWAATVPAMTGDTAAAVPPARATTASLSSGALPPGMFGESMLGTMAGRGVNSTAAKLRRPSIVPRSPAAG</sequence>
<dbReference type="RefSeq" id="WP_214093069.1">
    <property type="nucleotide sequence ID" value="NZ_JAHCLR010000020.1"/>
</dbReference>
<evidence type="ECO:0000259" key="2">
    <source>
        <dbReference type="Pfam" id="PF00823"/>
    </source>
</evidence>
<organism evidence="4 5">
    <name type="scientific">Mycolicibacter acidiphilus</name>
    <dbReference type="NCBI Taxonomy" id="2835306"/>
    <lineage>
        <taxon>Bacteria</taxon>
        <taxon>Bacillati</taxon>
        <taxon>Actinomycetota</taxon>
        <taxon>Actinomycetes</taxon>
        <taxon>Mycobacteriales</taxon>
        <taxon>Mycobacteriaceae</taxon>
        <taxon>Mycolicibacter</taxon>
    </lineage>
</organism>
<dbReference type="Pfam" id="PF00823">
    <property type="entry name" value="PPE"/>
    <property type="match status" value="1"/>
</dbReference>
<dbReference type="InterPro" id="IPR000030">
    <property type="entry name" value="PPE_dom"/>
</dbReference>
<name>A0ABS5RIT0_9MYCO</name>
<dbReference type="InterPro" id="IPR038332">
    <property type="entry name" value="PPE_sf"/>
</dbReference>
<proteinExistence type="inferred from homology"/>
<dbReference type="EMBL" id="JAHCLR010000020">
    <property type="protein sequence ID" value="MBS9534195.1"/>
    <property type="molecule type" value="Genomic_DNA"/>
</dbReference>